<dbReference type="EMBL" id="CP126980">
    <property type="protein sequence ID" value="WIM99437.1"/>
    <property type="molecule type" value="Genomic_DNA"/>
</dbReference>
<reference evidence="2 3" key="1">
    <citation type="submission" date="2023-06" db="EMBL/GenBank/DDBJ databases">
        <authorList>
            <person name="Yushchuk O."/>
            <person name="Binda E."/>
            <person name="Ruckert-Reed C."/>
            <person name="Fedorenko V."/>
            <person name="Kalinowski J."/>
            <person name="Marinelli F."/>
        </authorList>
    </citation>
    <scope>NUCLEOTIDE SEQUENCE [LARGE SCALE GENOMIC DNA]</scope>
    <source>
        <strain evidence="2 3">NRRL 3884</strain>
    </source>
</reference>
<proteinExistence type="predicted"/>
<evidence type="ECO:0000313" key="3">
    <source>
        <dbReference type="Proteomes" id="UP001240150"/>
    </source>
</evidence>
<protein>
    <submittedName>
        <fullName evidence="2">Uncharacterized protein</fullName>
    </submittedName>
</protein>
<gene>
    <name evidence="2" type="ORF">ACTOB_003089</name>
</gene>
<evidence type="ECO:0000313" key="2">
    <source>
        <dbReference type="EMBL" id="WIM99437.1"/>
    </source>
</evidence>
<sequence>MTHNRTTKWQREQARLDTAKDDPNVCPPAIPGQLTLVRPRRHLTLHHAQRIHHRPVRGYNEAVLVIAAHASQHGLSDSWEVAVSRMVRLALAIRDADGDEFAGTDAVSDLPLFPAVVLEILDHATLLQPGATLGPHRKRQRSAALPQAVPPRPRNCASCLSWDSSRHASPAESGVGDTTPAPALLGAAPAASATGCR</sequence>
<feature type="region of interest" description="Disordered" evidence="1">
    <location>
        <begin position="1"/>
        <end position="24"/>
    </location>
</feature>
<name>A0ABY8WPT0_9ACTN</name>
<accession>A0ABY8WPT0</accession>
<feature type="compositionally biased region" description="Low complexity" evidence="1">
    <location>
        <begin position="178"/>
        <end position="197"/>
    </location>
</feature>
<organism evidence="2 3">
    <name type="scientific">Actinoplanes oblitus</name>
    <dbReference type="NCBI Taxonomy" id="3040509"/>
    <lineage>
        <taxon>Bacteria</taxon>
        <taxon>Bacillati</taxon>
        <taxon>Actinomycetota</taxon>
        <taxon>Actinomycetes</taxon>
        <taxon>Micromonosporales</taxon>
        <taxon>Micromonosporaceae</taxon>
        <taxon>Actinoplanes</taxon>
    </lineage>
</organism>
<dbReference type="Proteomes" id="UP001240150">
    <property type="component" value="Chromosome"/>
</dbReference>
<dbReference type="RefSeq" id="WP_284920875.1">
    <property type="nucleotide sequence ID" value="NZ_CP126980.1"/>
</dbReference>
<feature type="region of interest" description="Disordered" evidence="1">
    <location>
        <begin position="131"/>
        <end position="197"/>
    </location>
</feature>
<keyword evidence="3" id="KW-1185">Reference proteome</keyword>
<evidence type="ECO:0000256" key="1">
    <source>
        <dbReference type="SAM" id="MobiDB-lite"/>
    </source>
</evidence>
<feature type="compositionally biased region" description="Basic and acidic residues" evidence="1">
    <location>
        <begin position="9"/>
        <end position="23"/>
    </location>
</feature>